<evidence type="ECO:0000256" key="2">
    <source>
        <dbReference type="SAM" id="SignalP"/>
    </source>
</evidence>
<evidence type="ECO:0000256" key="1">
    <source>
        <dbReference type="ARBA" id="ARBA00006987"/>
    </source>
</evidence>
<evidence type="ECO:0000313" key="3">
    <source>
        <dbReference type="EMBL" id="RZT99892.1"/>
    </source>
</evidence>
<organism evidence="3 4">
    <name type="scientific">Advenella incenata</name>
    <dbReference type="NCBI Taxonomy" id="267800"/>
    <lineage>
        <taxon>Bacteria</taxon>
        <taxon>Pseudomonadati</taxon>
        <taxon>Pseudomonadota</taxon>
        <taxon>Betaproteobacteria</taxon>
        <taxon>Burkholderiales</taxon>
        <taxon>Alcaligenaceae</taxon>
    </lineage>
</organism>
<keyword evidence="2" id="KW-0732">Signal</keyword>
<proteinExistence type="inferred from homology"/>
<dbReference type="PANTHER" id="PTHR42928">
    <property type="entry name" value="TRICARBOXYLATE-BINDING PROTEIN"/>
    <property type="match status" value="1"/>
</dbReference>
<dbReference type="InterPro" id="IPR042100">
    <property type="entry name" value="Bug_dom1"/>
</dbReference>
<gene>
    <name evidence="3" type="ORF">EV681_1688</name>
</gene>
<keyword evidence="4" id="KW-1185">Reference proteome</keyword>
<keyword evidence="3" id="KW-0675">Receptor</keyword>
<dbReference type="AlphaFoldDB" id="A0A4Q7VTP5"/>
<sequence>MKRMKLLMASISSAFILVAAPALGQPYPDKPITLIVGFPPGGGVDMVARQLADRLGKQLKQQVIVENRAGAAGNIAMEYISHARPDGYVLLMGNVGMLTANPLLYPKQAADAVKKLVPVARLVVTPLLAAVPSKAPASNIKQFIELAKSKPNAMFFGSGGSGNINHLAVELLKIQTGISLTHVPYKGSAPSVTALAANEVQLVVDGVNVVLPQVTGGRARALAITGEKRTPALPDVPTMKEAGYPDLTIYGWQGLFAPAGTPQSVINTLTREVDKALANPDLASRFVKQGTDPAYQNPEAFQKYIASEQARWAKVIRKANIKIE</sequence>
<dbReference type="Gene3D" id="3.40.190.10">
    <property type="entry name" value="Periplasmic binding protein-like II"/>
    <property type="match status" value="1"/>
</dbReference>
<accession>A0A4Q7VTP5</accession>
<dbReference type="EMBL" id="SHKO01000001">
    <property type="protein sequence ID" value="RZT99892.1"/>
    <property type="molecule type" value="Genomic_DNA"/>
</dbReference>
<comment type="similarity">
    <text evidence="1">Belongs to the UPF0065 (bug) family.</text>
</comment>
<dbReference type="RefSeq" id="WP_130303705.1">
    <property type="nucleotide sequence ID" value="NZ_SHKO01000001.1"/>
</dbReference>
<comment type="caution">
    <text evidence="3">The sequence shown here is derived from an EMBL/GenBank/DDBJ whole genome shotgun (WGS) entry which is preliminary data.</text>
</comment>
<dbReference type="CDD" id="cd07012">
    <property type="entry name" value="PBP2_Bug_TTT"/>
    <property type="match status" value="1"/>
</dbReference>
<name>A0A4Q7VTP5_9BURK</name>
<dbReference type="Pfam" id="PF03401">
    <property type="entry name" value="TctC"/>
    <property type="match status" value="1"/>
</dbReference>
<protein>
    <submittedName>
        <fullName evidence="3">Tripartite-type tricarboxylate transporter receptor subunit TctC</fullName>
    </submittedName>
</protein>
<dbReference type="OrthoDB" id="8627295at2"/>
<reference evidence="3 4" key="1">
    <citation type="submission" date="2019-02" db="EMBL/GenBank/DDBJ databases">
        <title>Genomic Encyclopedia of Type Strains, Phase IV (KMG-IV): sequencing the most valuable type-strain genomes for metagenomic binning, comparative biology and taxonomic classification.</title>
        <authorList>
            <person name="Goeker M."/>
        </authorList>
    </citation>
    <scope>NUCLEOTIDE SEQUENCE [LARGE SCALE GENOMIC DNA]</scope>
    <source>
        <strain evidence="3 4">DSM 23814</strain>
    </source>
</reference>
<feature type="signal peptide" evidence="2">
    <location>
        <begin position="1"/>
        <end position="24"/>
    </location>
</feature>
<dbReference type="SUPFAM" id="SSF53850">
    <property type="entry name" value="Periplasmic binding protein-like II"/>
    <property type="match status" value="1"/>
</dbReference>
<dbReference type="PANTHER" id="PTHR42928:SF5">
    <property type="entry name" value="BLR1237 PROTEIN"/>
    <property type="match status" value="1"/>
</dbReference>
<dbReference type="InterPro" id="IPR005064">
    <property type="entry name" value="BUG"/>
</dbReference>
<dbReference type="PIRSF" id="PIRSF017082">
    <property type="entry name" value="YflP"/>
    <property type="match status" value="1"/>
</dbReference>
<feature type="chain" id="PRO_5020401232" evidence="2">
    <location>
        <begin position="25"/>
        <end position="324"/>
    </location>
</feature>
<dbReference type="Proteomes" id="UP000293398">
    <property type="component" value="Unassembled WGS sequence"/>
</dbReference>
<evidence type="ECO:0000313" key="4">
    <source>
        <dbReference type="Proteomes" id="UP000293398"/>
    </source>
</evidence>
<dbReference type="Gene3D" id="3.40.190.150">
    <property type="entry name" value="Bordetella uptake gene, domain 1"/>
    <property type="match status" value="1"/>
</dbReference>